<keyword evidence="2" id="KW-1185">Reference proteome</keyword>
<protein>
    <submittedName>
        <fullName evidence="1">DUF1848 domain-containing protein</fullName>
    </submittedName>
</protein>
<dbReference type="Pfam" id="PF08902">
    <property type="entry name" value="DUF1848"/>
    <property type="match status" value="1"/>
</dbReference>
<dbReference type="InterPro" id="IPR014998">
    <property type="entry name" value="DUF1848"/>
</dbReference>
<evidence type="ECO:0000313" key="2">
    <source>
        <dbReference type="Proteomes" id="UP000501168"/>
    </source>
</evidence>
<gene>
    <name evidence="1" type="ORF">IPMB12_10345</name>
</gene>
<dbReference type="EMBL" id="CP050253">
    <property type="protein sequence ID" value="QIQ22047.1"/>
    <property type="molecule type" value="Genomic_DNA"/>
</dbReference>
<dbReference type="InParanoid" id="A0A6G9IDZ1"/>
<reference evidence="1 2" key="1">
    <citation type="submission" date="2020-03" db="EMBL/GenBank/DDBJ databases">
        <title>Complete genome sequence of Orbus sp. IPMB12 (BCRC 80908).</title>
        <authorList>
            <person name="Lo W.-S."/>
            <person name="Chang T.-H."/>
            <person name="Kuo C.-H."/>
        </authorList>
    </citation>
    <scope>NUCLEOTIDE SEQUENCE [LARGE SCALE GENOMIC DNA]</scope>
    <source>
        <strain evidence="1 2">IPMB12</strain>
    </source>
</reference>
<dbReference type="Proteomes" id="UP000501168">
    <property type="component" value="Chromosome"/>
</dbReference>
<accession>A0A6G9IDZ1</accession>
<organism evidence="1 2">
    <name type="scientific">Zophobihabitans entericus</name>
    <dbReference type="NCBI Taxonomy" id="1635327"/>
    <lineage>
        <taxon>Bacteria</taxon>
        <taxon>Pseudomonadati</taxon>
        <taxon>Pseudomonadota</taxon>
        <taxon>Gammaproteobacteria</taxon>
        <taxon>Orbales</taxon>
        <taxon>Orbaceae</taxon>
        <taxon>Zophobihabitans</taxon>
    </lineage>
</organism>
<dbReference type="AlphaFoldDB" id="A0A6G9IDZ1"/>
<dbReference type="KEGG" id="orb:IPMB12_10345"/>
<proteinExistence type="predicted"/>
<dbReference type="RefSeq" id="WP_166917344.1">
    <property type="nucleotide sequence ID" value="NZ_CP050253.1"/>
</dbReference>
<sequence>MIISASKRTDIPAFYSDWFFNRLQAGYVLIQNPRNPHMFSRVRLNPDVVDCIVFWTKNPYPMLAKLDKLQPYDYYFQFTLTPYDQQVEAKLPSVKQRITIFKQLSEKIGKERVIWRYDPIFISPEHSIEYHKQQFSYLLAELKDYTQKCVISFIDHYKHLHQTFNARAIKPMTNEQINELAEYFAKQARQAGIVLETCAEEVDLEQYGIAHGACINLQQIEQIIQSPINAKIDKNQREACGCIESIDIGTYNTCLHECIYCYAITRQNQVIINRRQHDKLSPKLIGQIEPTDIIIDKMVSSVKTKQDSLF</sequence>
<evidence type="ECO:0000313" key="1">
    <source>
        <dbReference type="EMBL" id="QIQ22047.1"/>
    </source>
</evidence>
<name>A0A6G9IDZ1_9GAMM</name>